<dbReference type="RefSeq" id="WP_110252109.1">
    <property type="nucleotide sequence ID" value="NZ_QJJR01000016.1"/>
</dbReference>
<evidence type="ECO:0000256" key="2">
    <source>
        <dbReference type="PROSITE-ProRule" id="PRU00284"/>
    </source>
</evidence>
<feature type="transmembrane region" description="Helical" evidence="4">
    <location>
        <begin position="69"/>
        <end position="89"/>
    </location>
</feature>
<dbReference type="AlphaFoldDB" id="A0A2V3WET2"/>
<evidence type="ECO:0000259" key="5">
    <source>
        <dbReference type="PROSITE" id="PS50111"/>
    </source>
</evidence>
<dbReference type="GO" id="GO:0007165">
    <property type="term" value="P:signal transduction"/>
    <property type="evidence" value="ECO:0007669"/>
    <property type="project" value="UniProtKB-KW"/>
</dbReference>
<protein>
    <submittedName>
        <fullName evidence="6">Methyl-accepting chemotaxis protein</fullName>
    </submittedName>
</protein>
<accession>A0A2V3WET2</accession>
<evidence type="ECO:0000313" key="7">
    <source>
        <dbReference type="Proteomes" id="UP000247922"/>
    </source>
</evidence>
<feature type="transmembrane region" description="Helical" evidence="4">
    <location>
        <begin position="95"/>
        <end position="128"/>
    </location>
</feature>
<dbReference type="Gene3D" id="1.10.287.950">
    <property type="entry name" value="Methyl-accepting chemotaxis protein"/>
    <property type="match status" value="1"/>
</dbReference>
<feature type="transmembrane region" description="Helical" evidence="4">
    <location>
        <begin position="140"/>
        <end position="164"/>
    </location>
</feature>
<dbReference type="Proteomes" id="UP000247922">
    <property type="component" value="Unassembled WGS sequence"/>
</dbReference>
<dbReference type="PANTHER" id="PTHR32089">
    <property type="entry name" value="METHYL-ACCEPTING CHEMOTAXIS PROTEIN MCPB"/>
    <property type="match status" value="1"/>
</dbReference>
<sequence>MHAIQEMKLNDLKTKNKLALVAFLISLVSGFALAFLAGETFKALFYGSEIVVLLVLYFVFKHAFKKDHLYPYILIVAGYLYTITGIFLFESTLSITLIFFFLLFLATIFLMKSLFVFALIGGVTGIYLNASYADASLALLTDNLTLALATYLLSGMLAFILIYLNNKQQQTVEALLLRTEEDAAEKAASRNQLEQQVEMIVGHLTSMNTNIQANLTSQEEIAIAINEVATGSTDQSEKIIDISDFAKETLDESQQMLKETGVLKDNLAQSTNTASEGNQLLQALVANTKQLLVDFKTMHTAFNELSVKIEETNTFSESIIQVSEQTNLLALNASIEAARAGEAGKGFAVVADEIRKLAESTNGAAEKITTNLNDVNTTHHFTLEQMQHNLTMSEENLTRANAVDQAFGSLANYLDSLNTQFAQFESMAHQVENNTNQVSFQTNELAAIIEQSSASLEEMSATIETLNKQNTTLANEMAETEATAKQLVD</sequence>
<reference evidence="6 7" key="1">
    <citation type="submission" date="2018-05" db="EMBL/GenBank/DDBJ databases">
        <title>Genomic Encyclopedia of Type Strains, Phase IV (KMG-IV): sequencing the most valuable type-strain genomes for metagenomic binning, comparative biology and taxonomic classification.</title>
        <authorList>
            <person name="Goeker M."/>
        </authorList>
    </citation>
    <scope>NUCLEOTIDE SEQUENCE [LARGE SCALE GENOMIC DNA]</scope>
    <source>
        <strain evidence="6 7">DSM 22440</strain>
    </source>
</reference>
<keyword evidence="7" id="KW-1185">Reference proteome</keyword>
<evidence type="ECO:0000256" key="1">
    <source>
        <dbReference type="ARBA" id="ARBA00023224"/>
    </source>
</evidence>
<evidence type="ECO:0000256" key="3">
    <source>
        <dbReference type="SAM" id="Coils"/>
    </source>
</evidence>
<dbReference type="PROSITE" id="PS50111">
    <property type="entry name" value="CHEMOTAXIS_TRANSDUC_2"/>
    <property type="match status" value="1"/>
</dbReference>
<organism evidence="6 7">
    <name type="scientific">Streptohalobacillus salinus</name>
    <dbReference type="NCBI Taxonomy" id="621096"/>
    <lineage>
        <taxon>Bacteria</taxon>
        <taxon>Bacillati</taxon>
        <taxon>Bacillota</taxon>
        <taxon>Bacilli</taxon>
        <taxon>Bacillales</taxon>
        <taxon>Bacillaceae</taxon>
        <taxon>Streptohalobacillus</taxon>
    </lineage>
</organism>
<proteinExistence type="predicted"/>
<dbReference type="GO" id="GO:0016020">
    <property type="term" value="C:membrane"/>
    <property type="evidence" value="ECO:0007669"/>
    <property type="project" value="InterPro"/>
</dbReference>
<keyword evidence="4" id="KW-0472">Membrane</keyword>
<evidence type="ECO:0000313" key="6">
    <source>
        <dbReference type="EMBL" id="PXW87349.1"/>
    </source>
</evidence>
<dbReference type="OrthoDB" id="242546at2"/>
<keyword evidence="4" id="KW-0812">Transmembrane</keyword>
<feature type="transmembrane region" description="Helical" evidence="4">
    <location>
        <begin position="43"/>
        <end position="60"/>
    </location>
</feature>
<keyword evidence="4" id="KW-1133">Transmembrane helix</keyword>
<feature type="transmembrane region" description="Helical" evidence="4">
    <location>
        <begin position="18"/>
        <end position="37"/>
    </location>
</feature>
<dbReference type="SMART" id="SM00283">
    <property type="entry name" value="MA"/>
    <property type="match status" value="1"/>
</dbReference>
<dbReference type="InterPro" id="IPR004089">
    <property type="entry name" value="MCPsignal_dom"/>
</dbReference>
<feature type="coiled-coil region" evidence="3">
    <location>
        <begin position="383"/>
        <end position="483"/>
    </location>
</feature>
<comment type="caution">
    <text evidence="6">The sequence shown here is derived from an EMBL/GenBank/DDBJ whole genome shotgun (WGS) entry which is preliminary data.</text>
</comment>
<feature type="domain" description="Methyl-accepting transducer" evidence="5">
    <location>
        <begin position="210"/>
        <end position="460"/>
    </location>
</feature>
<keyword evidence="3" id="KW-0175">Coiled coil</keyword>
<dbReference type="SUPFAM" id="SSF58104">
    <property type="entry name" value="Methyl-accepting chemotaxis protein (MCP) signaling domain"/>
    <property type="match status" value="1"/>
</dbReference>
<dbReference type="EMBL" id="QJJR01000016">
    <property type="protein sequence ID" value="PXW87349.1"/>
    <property type="molecule type" value="Genomic_DNA"/>
</dbReference>
<name>A0A2V3WET2_9BACI</name>
<gene>
    <name evidence="6" type="ORF">DES38_11636</name>
</gene>
<dbReference type="PANTHER" id="PTHR32089:SF114">
    <property type="entry name" value="METHYL-ACCEPTING CHEMOTAXIS PROTEIN MCPB"/>
    <property type="match status" value="1"/>
</dbReference>
<keyword evidence="1 2" id="KW-0807">Transducer</keyword>
<evidence type="ECO:0000256" key="4">
    <source>
        <dbReference type="SAM" id="Phobius"/>
    </source>
</evidence>
<dbReference type="Pfam" id="PF00015">
    <property type="entry name" value="MCPsignal"/>
    <property type="match status" value="1"/>
</dbReference>